<dbReference type="GO" id="GO:0003991">
    <property type="term" value="F:acetylglutamate kinase activity"/>
    <property type="evidence" value="ECO:0007669"/>
    <property type="project" value="UniProtKB-UniRule"/>
</dbReference>
<keyword evidence="6 9" id="KW-0418">Kinase</keyword>
<organism evidence="11">
    <name type="scientific">Caldithrix abyssi</name>
    <dbReference type="NCBI Taxonomy" id="187145"/>
    <lineage>
        <taxon>Bacteria</taxon>
        <taxon>Pseudomonadati</taxon>
        <taxon>Calditrichota</taxon>
        <taxon>Calditrichia</taxon>
        <taxon>Calditrichales</taxon>
        <taxon>Calditrichaceae</taxon>
        <taxon>Caldithrix</taxon>
    </lineage>
</organism>
<dbReference type="NCBIfam" id="TIGR00761">
    <property type="entry name" value="argB"/>
    <property type="match status" value="1"/>
</dbReference>
<dbReference type="PANTHER" id="PTHR23342:SF0">
    <property type="entry name" value="N-ACETYLGLUTAMATE SYNTHASE, MITOCHONDRIAL"/>
    <property type="match status" value="1"/>
</dbReference>
<dbReference type="GO" id="GO:0005524">
    <property type="term" value="F:ATP binding"/>
    <property type="evidence" value="ECO:0007669"/>
    <property type="project" value="UniProtKB-UniRule"/>
</dbReference>
<evidence type="ECO:0000256" key="4">
    <source>
        <dbReference type="ARBA" id="ARBA00022679"/>
    </source>
</evidence>
<dbReference type="InterPro" id="IPR036393">
    <property type="entry name" value="AceGlu_kinase-like_sf"/>
</dbReference>
<evidence type="ECO:0000256" key="7">
    <source>
        <dbReference type="ARBA" id="ARBA00022840"/>
    </source>
</evidence>
<accession>A0A7V4WTS3</accession>
<dbReference type="Gene3D" id="3.40.1160.10">
    <property type="entry name" value="Acetylglutamate kinase-like"/>
    <property type="match status" value="1"/>
</dbReference>
<dbReference type="InterPro" id="IPR037528">
    <property type="entry name" value="ArgB"/>
</dbReference>
<evidence type="ECO:0000256" key="6">
    <source>
        <dbReference type="ARBA" id="ARBA00022777"/>
    </source>
</evidence>
<evidence type="ECO:0000256" key="3">
    <source>
        <dbReference type="ARBA" id="ARBA00022605"/>
    </source>
</evidence>
<dbReference type="InterPro" id="IPR001048">
    <property type="entry name" value="Asp/Glu/Uridylate_kinase"/>
</dbReference>
<comment type="subcellular location">
    <subcellularLocation>
        <location evidence="9">Cytoplasm</location>
    </subcellularLocation>
</comment>
<comment type="function">
    <text evidence="9">Catalyzes the ATP-dependent phosphorylation of N-acetyl-L-glutamate.</text>
</comment>
<evidence type="ECO:0000256" key="5">
    <source>
        <dbReference type="ARBA" id="ARBA00022741"/>
    </source>
</evidence>
<dbReference type="EC" id="2.7.2.8" evidence="9"/>
<dbReference type="AlphaFoldDB" id="A0A7V4WTS3"/>
<dbReference type="Proteomes" id="UP000885779">
    <property type="component" value="Unassembled WGS sequence"/>
</dbReference>
<comment type="pathway">
    <text evidence="1 9">Amino-acid biosynthesis; L-arginine biosynthesis; N(2)-acetyl-L-ornithine from L-glutamate: step 2/4.</text>
</comment>
<dbReference type="CDD" id="cd04238">
    <property type="entry name" value="AAK_NAGK-like"/>
    <property type="match status" value="1"/>
</dbReference>
<keyword evidence="4 9" id="KW-0808">Transferase</keyword>
<dbReference type="PANTHER" id="PTHR23342">
    <property type="entry name" value="N-ACETYLGLUTAMATE SYNTHASE"/>
    <property type="match status" value="1"/>
</dbReference>
<evidence type="ECO:0000256" key="1">
    <source>
        <dbReference type="ARBA" id="ARBA00004828"/>
    </source>
</evidence>
<feature type="domain" description="Aspartate/glutamate/uridylate kinase" evidence="10">
    <location>
        <begin position="6"/>
        <end position="243"/>
    </location>
</feature>
<dbReference type="EMBL" id="DRQG01000003">
    <property type="protein sequence ID" value="HGY54108.1"/>
    <property type="molecule type" value="Genomic_DNA"/>
</dbReference>
<dbReference type="SUPFAM" id="SSF53633">
    <property type="entry name" value="Carbamate kinase-like"/>
    <property type="match status" value="1"/>
</dbReference>
<keyword evidence="9" id="KW-0963">Cytoplasm</keyword>
<keyword evidence="7 9" id="KW-0067">ATP-binding</keyword>
<comment type="similarity">
    <text evidence="9">Belongs to the acetylglutamate kinase family. ArgB subfamily.</text>
</comment>
<dbReference type="Pfam" id="PF00696">
    <property type="entry name" value="AA_kinase"/>
    <property type="match status" value="1"/>
</dbReference>
<keyword evidence="5 9" id="KW-0547">Nucleotide-binding</keyword>
<evidence type="ECO:0000313" key="11">
    <source>
        <dbReference type="EMBL" id="HGY54108.1"/>
    </source>
</evidence>
<comment type="caution">
    <text evidence="11">The sequence shown here is derived from an EMBL/GenBank/DDBJ whole genome shotgun (WGS) entry which is preliminary data.</text>
</comment>
<dbReference type="InterPro" id="IPR004662">
    <property type="entry name" value="AcgluKinase_fam"/>
</dbReference>
<dbReference type="HAMAP" id="MF_00082">
    <property type="entry name" value="ArgB"/>
    <property type="match status" value="1"/>
</dbReference>
<keyword evidence="3 9" id="KW-0028">Amino-acid biosynthesis</keyword>
<feature type="binding site" evidence="9">
    <location>
        <begin position="42"/>
        <end position="43"/>
    </location>
    <ligand>
        <name>substrate</name>
    </ligand>
</feature>
<evidence type="ECO:0000256" key="9">
    <source>
        <dbReference type="HAMAP-Rule" id="MF_00082"/>
    </source>
</evidence>
<dbReference type="GO" id="GO:0005737">
    <property type="term" value="C:cytoplasm"/>
    <property type="evidence" value="ECO:0007669"/>
    <property type="project" value="UniProtKB-SubCell"/>
</dbReference>
<feature type="site" description="Transition state stabilizer" evidence="9">
    <location>
        <position position="225"/>
    </location>
</feature>
<evidence type="ECO:0000256" key="2">
    <source>
        <dbReference type="ARBA" id="ARBA00022571"/>
    </source>
</evidence>
<feature type="binding site" evidence="9">
    <location>
        <position position="159"/>
    </location>
    <ligand>
        <name>substrate</name>
    </ligand>
</feature>
<dbReference type="GO" id="GO:0042450">
    <property type="term" value="P:L-arginine biosynthetic process via ornithine"/>
    <property type="evidence" value="ECO:0007669"/>
    <property type="project" value="UniProtKB-UniRule"/>
</dbReference>
<dbReference type="PIRSF" id="PIRSF000728">
    <property type="entry name" value="NAGK"/>
    <property type="match status" value="1"/>
</dbReference>
<dbReference type="UniPathway" id="UPA00068">
    <property type="reaction ID" value="UER00107"/>
</dbReference>
<proteinExistence type="inferred from homology"/>
<feature type="binding site" evidence="9">
    <location>
        <position position="64"/>
    </location>
    <ligand>
        <name>substrate</name>
    </ligand>
</feature>
<keyword evidence="2 9" id="KW-0055">Arginine biosynthesis</keyword>
<comment type="catalytic activity">
    <reaction evidence="8 9">
        <text>N-acetyl-L-glutamate + ATP = N-acetyl-L-glutamyl 5-phosphate + ADP</text>
        <dbReference type="Rhea" id="RHEA:14629"/>
        <dbReference type="ChEBI" id="CHEBI:30616"/>
        <dbReference type="ChEBI" id="CHEBI:44337"/>
        <dbReference type="ChEBI" id="CHEBI:57936"/>
        <dbReference type="ChEBI" id="CHEBI:456216"/>
        <dbReference type="EC" id="2.7.2.8"/>
    </reaction>
</comment>
<reference evidence="11" key="1">
    <citation type="journal article" date="2020" name="mSystems">
        <title>Genome- and Community-Level Interaction Insights into Carbon Utilization and Element Cycling Functions of Hydrothermarchaeota in Hydrothermal Sediment.</title>
        <authorList>
            <person name="Zhou Z."/>
            <person name="Liu Y."/>
            <person name="Xu W."/>
            <person name="Pan J."/>
            <person name="Luo Z.H."/>
            <person name="Li M."/>
        </authorList>
    </citation>
    <scope>NUCLEOTIDE SEQUENCE [LARGE SCALE GENOMIC DNA]</scope>
    <source>
        <strain evidence="11">HyVt-577</strain>
    </source>
</reference>
<gene>
    <name evidence="9 11" type="primary">argB</name>
    <name evidence="11" type="ORF">ENK44_00260</name>
</gene>
<evidence type="ECO:0000259" key="10">
    <source>
        <dbReference type="Pfam" id="PF00696"/>
    </source>
</evidence>
<sequence>MKKQQITIIKIGGKVLENKSDLSKALELFARINGLKILVHGGGTKLDGLLHRLGIRPQMVNGRRITDAQTLDAALMVYAGLENKKIVAALQALRCPAIGLSGADAGILLAEKRPVGEIDYGLVGDVKQVNRENLMKIIQAGFVPVLCALTHDGSGQMLNTNADTIASEMAAALSALYHTRLIFAFEKIGVLKDVNNERSLIKELDRQSYLRLKAENIINNGMMPKLDNAFMALNAGADEVFITRFDKIDSVGEGTRIVL</sequence>
<protein>
    <recommendedName>
        <fullName evidence="9">Acetylglutamate kinase</fullName>
        <ecNumber evidence="9">2.7.2.8</ecNumber>
    </recommendedName>
    <alternativeName>
        <fullName evidence="9">N-acetyl-L-glutamate 5-phosphotransferase</fullName>
    </alternativeName>
    <alternativeName>
        <fullName evidence="9">NAG kinase</fullName>
        <shortName evidence="9">NAGK</shortName>
    </alternativeName>
</protein>
<name>A0A7V4WTS3_CALAY</name>
<feature type="site" description="Transition state stabilizer" evidence="9">
    <location>
        <position position="10"/>
    </location>
</feature>
<evidence type="ECO:0000256" key="8">
    <source>
        <dbReference type="ARBA" id="ARBA00048141"/>
    </source>
</evidence>